<dbReference type="NCBIfam" id="TIGR01695">
    <property type="entry name" value="murJ_mviN"/>
    <property type="match status" value="1"/>
</dbReference>
<reference evidence="12 13" key="1">
    <citation type="journal article" date="2019" name="Int. J. Syst. Evol. Microbiol.">
        <title>The Global Catalogue of Microorganisms (GCM) 10K type strain sequencing project: providing services to taxonomists for standard genome sequencing and annotation.</title>
        <authorList>
            <consortium name="The Broad Institute Genomics Platform"/>
            <consortium name="The Broad Institute Genome Sequencing Center for Infectious Disease"/>
            <person name="Wu L."/>
            <person name="Ma J."/>
        </authorList>
    </citation>
    <scope>NUCLEOTIDE SEQUENCE [LARGE SCALE GENOMIC DNA]</scope>
    <source>
        <strain evidence="12 13">JCM 9933</strain>
    </source>
</reference>
<organism evidence="12 13">
    <name type="scientific">Craurococcus roseus</name>
    <dbReference type="NCBI Taxonomy" id="77585"/>
    <lineage>
        <taxon>Bacteria</taxon>
        <taxon>Pseudomonadati</taxon>
        <taxon>Pseudomonadota</taxon>
        <taxon>Alphaproteobacteria</taxon>
        <taxon>Acetobacterales</taxon>
        <taxon>Acetobacteraceae</taxon>
        <taxon>Craurococcus</taxon>
    </lineage>
</organism>
<evidence type="ECO:0000256" key="8">
    <source>
        <dbReference type="ARBA" id="ARBA00060041"/>
    </source>
</evidence>
<dbReference type="HAMAP" id="MF_02078">
    <property type="entry name" value="MurJ_MviN"/>
    <property type="match status" value="1"/>
</dbReference>
<feature type="transmembrane region" description="Helical" evidence="10">
    <location>
        <begin position="92"/>
        <end position="118"/>
    </location>
</feature>
<dbReference type="PANTHER" id="PTHR47019">
    <property type="entry name" value="LIPID II FLIPPASE MURJ"/>
    <property type="match status" value="1"/>
</dbReference>
<dbReference type="Proteomes" id="UP001501588">
    <property type="component" value="Unassembled WGS sequence"/>
</dbReference>
<comment type="similarity">
    <text evidence="9 10 11">Belongs to the MurJ/MviN family.</text>
</comment>
<keyword evidence="10 11" id="KW-0813">Transport</keyword>
<evidence type="ECO:0000256" key="4">
    <source>
        <dbReference type="ARBA" id="ARBA00022960"/>
    </source>
</evidence>
<keyword evidence="6 10" id="KW-1133">Transmembrane helix</keyword>
<evidence type="ECO:0000256" key="3">
    <source>
        <dbReference type="ARBA" id="ARBA00022692"/>
    </source>
</evidence>
<dbReference type="InterPro" id="IPR051050">
    <property type="entry name" value="Lipid_II_flippase_MurJ/MviN"/>
</dbReference>
<evidence type="ECO:0000256" key="7">
    <source>
        <dbReference type="ARBA" id="ARBA00023136"/>
    </source>
</evidence>
<evidence type="ECO:0000313" key="12">
    <source>
        <dbReference type="EMBL" id="GAA0570441.1"/>
    </source>
</evidence>
<keyword evidence="7 10" id="KW-0472">Membrane</keyword>
<keyword evidence="3 10" id="KW-0812">Transmembrane</keyword>
<feature type="transmembrane region" description="Helical" evidence="10">
    <location>
        <begin position="481"/>
        <end position="502"/>
    </location>
</feature>
<feature type="transmembrane region" description="Helical" evidence="10">
    <location>
        <begin position="453"/>
        <end position="475"/>
    </location>
</feature>
<feature type="transmembrane region" description="Helical" evidence="10">
    <location>
        <begin position="388"/>
        <end position="406"/>
    </location>
</feature>
<gene>
    <name evidence="10 12" type="primary">murJ</name>
    <name evidence="12" type="ORF">GCM10009416_06220</name>
</gene>
<dbReference type="CDD" id="cd13123">
    <property type="entry name" value="MATE_MurJ_like"/>
    <property type="match status" value="1"/>
</dbReference>
<feature type="transmembrane region" description="Helical" evidence="10">
    <location>
        <begin position="242"/>
        <end position="271"/>
    </location>
</feature>
<evidence type="ECO:0000256" key="9">
    <source>
        <dbReference type="ARBA" id="ARBA00061532"/>
    </source>
</evidence>
<protein>
    <recommendedName>
        <fullName evidence="10">Probable lipid II flippase MurJ</fullName>
    </recommendedName>
</protein>
<name>A0ABN1ENH4_9PROT</name>
<comment type="caution">
    <text evidence="12">The sequence shown here is derived from an EMBL/GenBank/DDBJ whole genome shotgun (WGS) entry which is preliminary data.</text>
</comment>
<dbReference type="Pfam" id="PF03023">
    <property type="entry name" value="MurJ"/>
    <property type="match status" value="1"/>
</dbReference>
<keyword evidence="10" id="KW-0997">Cell inner membrane</keyword>
<dbReference type="EMBL" id="BAAAFZ010000008">
    <property type="protein sequence ID" value="GAA0570441.1"/>
    <property type="molecule type" value="Genomic_DNA"/>
</dbReference>
<keyword evidence="4 10" id="KW-0133">Cell shape</keyword>
<keyword evidence="2 10" id="KW-1003">Cell membrane</keyword>
<dbReference type="PRINTS" id="PR01806">
    <property type="entry name" value="VIRFACTRMVIN"/>
</dbReference>
<feature type="transmembrane region" description="Helical" evidence="10">
    <location>
        <begin position="357"/>
        <end position="376"/>
    </location>
</feature>
<keyword evidence="13" id="KW-1185">Reference proteome</keyword>
<feature type="transmembrane region" description="Helical" evidence="10">
    <location>
        <begin position="318"/>
        <end position="337"/>
    </location>
</feature>
<keyword evidence="5 10" id="KW-0573">Peptidoglycan synthesis</keyword>
<evidence type="ECO:0000256" key="1">
    <source>
        <dbReference type="ARBA" id="ARBA00004651"/>
    </source>
</evidence>
<feature type="transmembrane region" description="Helical" evidence="10">
    <location>
        <begin position="193"/>
        <end position="213"/>
    </location>
</feature>
<dbReference type="PIRSF" id="PIRSF002869">
    <property type="entry name" value="MviN"/>
    <property type="match status" value="1"/>
</dbReference>
<feature type="transmembrane region" description="Helical" evidence="10">
    <location>
        <begin position="277"/>
        <end position="297"/>
    </location>
</feature>
<evidence type="ECO:0000256" key="11">
    <source>
        <dbReference type="PIRNR" id="PIRNR002869"/>
    </source>
</evidence>
<proteinExistence type="inferred from homology"/>
<evidence type="ECO:0000256" key="6">
    <source>
        <dbReference type="ARBA" id="ARBA00022989"/>
    </source>
</evidence>
<sequence>MLYDAPMLKGILTVGGWTMASRVLGFVRDILIAARLGAGPVADAFFVALQLPNLFRRLFGEGAFNAAFIPAFSGTLATQGPQAARDLAERMLALMAVWLSSLVVLGILLMPQIMALMAPGFAALPDKLALAVELTRITFPYLLFICLTALVSGVLNGLDRFAAAAAAPIFFNLISMAALLGLTPYVATPAHALAWGVTASGVVQLGLVLWAAARAGMALRILRLPTLTPEVRAVLRRMGPGVLGAGVTQLNVVVGLMIASILPAGAVSYLYYADRIAQLPLGVIGAAVGTALLPLLSRQLRAGERLSAHRSMNRAVEFALVLCLPAAVGQAAAALPLVETLFQRGAFGPSETVGTAAALSAYALGLPAFVLVKVFAPGFFARGDTATPVRIGVATVAVNVALNLLLSSWYGHVGVALATTLSAWFNAVMLGGTLVKRGQLLPDRRLRRRTPRLLLAALLMGGALWAGERLLFPVASGPLRLAALALLVGGGAAVYFGAAHLFRGFDLREFGAILRRRRPPGAAPAAA</sequence>
<feature type="transmembrane region" description="Helical" evidence="10">
    <location>
        <begin position="138"/>
        <end position="158"/>
    </location>
</feature>
<accession>A0ABN1ENH4</accession>
<evidence type="ECO:0000256" key="10">
    <source>
        <dbReference type="HAMAP-Rule" id="MF_02078"/>
    </source>
</evidence>
<evidence type="ECO:0000256" key="5">
    <source>
        <dbReference type="ARBA" id="ARBA00022984"/>
    </source>
</evidence>
<dbReference type="PANTHER" id="PTHR47019:SF1">
    <property type="entry name" value="LIPID II FLIPPASE MURJ"/>
    <property type="match status" value="1"/>
</dbReference>
<dbReference type="InterPro" id="IPR004268">
    <property type="entry name" value="MurJ"/>
</dbReference>
<comment type="subcellular location">
    <subcellularLocation>
        <location evidence="10">Cell inner membrane</location>
        <topology evidence="10">Multi-pass membrane protein</topology>
    </subcellularLocation>
    <subcellularLocation>
        <location evidence="1">Cell membrane</location>
        <topology evidence="1">Multi-pass membrane protein</topology>
    </subcellularLocation>
</comment>
<comment type="function">
    <text evidence="8 10 11">Involved in peptidoglycan biosynthesis. Transports lipid-linked peptidoglycan precursors from the inner to the outer leaflet of the cytoplasmic membrane.</text>
</comment>
<evidence type="ECO:0000256" key="2">
    <source>
        <dbReference type="ARBA" id="ARBA00022475"/>
    </source>
</evidence>
<evidence type="ECO:0000313" key="13">
    <source>
        <dbReference type="Proteomes" id="UP001501588"/>
    </source>
</evidence>
<comment type="pathway">
    <text evidence="10">Cell wall biogenesis; peptidoglycan biosynthesis.</text>
</comment>
<feature type="transmembrane region" description="Helical" evidence="10">
    <location>
        <begin position="165"/>
        <end position="187"/>
    </location>
</feature>
<keyword evidence="10 11" id="KW-0961">Cell wall biogenesis/degradation</keyword>
<feature type="transmembrane region" description="Helical" evidence="10">
    <location>
        <begin position="412"/>
        <end position="432"/>
    </location>
</feature>